<accession>A0A0A9AUT1</accession>
<reference evidence="1" key="1">
    <citation type="submission" date="2014-09" db="EMBL/GenBank/DDBJ databases">
        <authorList>
            <person name="Magalhaes I.L.F."/>
            <person name="Oliveira U."/>
            <person name="Santos F.R."/>
            <person name="Vidigal T.H.D.A."/>
            <person name="Brescovit A.D."/>
            <person name="Santos A.J."/>
        </authorList>
    </citation>
    <scope>NUCLEOTIDE SEQUENCE</scope>
    <source>
        <tissue evidence="1">Shoot tissue taken approximately 20 cm above the soil surface</tissue>
    </source>
</reference>
<protein>
    <submittedName>
        <fullName evidence="1">Uncharacterized protein</fullName>
    </submittedName>
</protein>
<name>A0A0A9AUT1_ARUDO</name>
<sequence length="74" mass="8624">MLRCVKAPCCLCDTLESYILLHLFFYVSRISLEHRCYESNYCPSLSTKAMSFIASLNEFLLKPPTLPIKKQIKY</sequence>
<reference evidence="1" key="2">
    <citation type="journal article" date="2015" name="Data Brief">
        <title>Shoot transcriptome of the giant reed, Arundo donax.</title>
        <authorList>
            <person name="Barrero R.A."/>
            <person name="Guerrero F.D."/>
            <person name="Moolhuijzen P."/>
            <person name="Goolsby J.A."/>
            <person name="Tidwell J."/>
            <person name="Bellgard S.E."/>
            <person name="Bellgard M.I."/>
        </authorList>
    </citation>
    <scope>NUCLEOTIDE SEQUENCE</scope>
    <source>
        <tissue evidence="1">Shoot tissue taken approximately 20 cm above the soil surface</tissue>
    </source>
</reference>
<dbReference type="AlphaFoldDB" id="A0A0A9AUT1"/>
<organism evidence="1">
    <name type="scientific">Arundo donax</name>
    <name type="common">Giant reed</name>
    <name type="synonym">Donax arundinaceus</name>
    <dbReference type="NCBI Taxonomy" id="35708"/>
    <lineage>
        <taxon>Eukaryota</taxon>
        <taxon>Viridiplantae</taxon>
        <taxon>Streptophyta</taxon>
        <taxon>Embryophyta</taxon>
        <taxon>Tracheophyta</taxon>
        <taxon>Spermatophyta</taxon>
        <taxon>Magnoliopsida</taxon>
        <taxon>Liliopsida</taxon>
        <taxon>Poales</taxon>
        <taxon>Poaceae</taxon>
        <taxon>PACMAD clade</taxon>
        <taxon>Arundinoideae</taxon>
        <taxon>Arundineae</taxon>
        <taxon>Arundo</taxon>
    </lineage>
</organism>
<evidence type="ECO:0000313" key="1">
    <source>
        <dbReference type="EMBL" id="JAD50867.1"/>
    </source>
</evidence>
<dbReference type="EMBL" id="GBRH01247028">
    <property type="protein sequence ID" value="JAD50867.1"/>
    <property type="molecule type" value="Transcribed_RNA"/>
</dbReference>
<proteinExistence type="predicted"/>